<keyword evidence="3" id="KW-0418">Kinase</keyword>
<evidence type="ECO:0000313" key="3">
    <source>
        <dbReference type="EMBL" id="PAX08470.1"/>
    </source>
</evidence>
<dbReference type="SUPFAM" id="SSF47473">
    <property type="entry name" value="EF-hand"/>
    <property type="match status" value="1"/>
</dbReference>
<dbReference type="Pfam" id="PF13202">
    <property type="entry name" value="EF-hand_5"/>
    <property type="match status" value="2"/>
</dbReference>
<feature type="domain" description="EF-hand" evidence="2">
    <location>
        <begin position="58"/>
        <end position="93"/>
    </location>
</feature>
<protein>
    <submittedName>
        <fullName evidence="3">Histidine kinase</fullName>
    </submittedName>
</protein>
<dbReference type="Proteomes" id="UP000218151">
    <property type="component" value="Unassembled WGS sequence"/>
</dbReference>
<reference evidence="4" key="1">
    <citation type="submission" date="2017-09" db="EMBL/GenBank/DDBJ databases">
        <authorList>
            <person name="Feng G."/>
            <person name="Zhu H."/>
        </authorList>
    </citation>
    <scope>NUCLEOTIDE SEQUENCE [LARGE SCALE GENOMIC DNA]</scope>
    <source>
        <strain evidence="4">1PNM-20</strain>
    </source>
</reference>
<dbReference type="CDD" id="cd00051">
    <property type="entry name" value="EFh"/>
    <property type="match status" value="1"/>
</dbReference>
<dbReference type="PROSITE" id="PS00018">
    <property type="entry name" value="EF_HAND_1"/>
    <property type="match status" value="3"/>
</dbReference>
<dbReference type="GO" id="GO:0016301">
    <property type="term" value="F:kinase activity"/>
    <property type="evidence" value="ECO:0007669"/>
    <property type="project" value="UniProtKB-KW"/>
</dbReference>
<accession>A0A2A2SH19</accession>
<dbReference type="InterPro" id="IPR018247">
    <property type="entry name" value="EF_Hand_1_Ca_BS"/>
</dbReference>
<dbReference type="OrthoDB" id="7391686at2"/>
<feature type="region of interest" description="Disordered" evidence="1">
    <location>
        <begin position="133"/>
        <end position="153"/>
    </location>
</feature>
<comment type="caution">
    <text evidence="3">The sequence shown here is derived from an EMBL/GenBank/DDBJ whole genome shotgun (WGS) entry which is preliminary data.</text>
</comment>
<dbReference type="EMBL" id="NSLI01000002">
    <property type="protein sequence ID" value="PAX08470.1"/>
    <property type="molecule type" value="Genomic_DNA"/>
</dbReference>
<evidence type="ECO:0000259" key="2">
    <source>
        <dbReference type="PROSITE" id="PS50222"/>
    </source>
</evidence>
<sequence length="153" mass="16565">MWWRYAVGGAAVLAMGGAGWLLVGGEVPPPAVLPTASAQVAPPAQETEGGAPTLPEATPKTREEKRFGRYDKDRDGAITRDEYLLSRRKAYAKLDRDGDGRLSFDEWSVKTTTKFATADRDKSGAMNAAEFATTAVKRRPARRPACPPQQDDG</sequence>
<name>A0A2A2SH19_9SPHN</name>
<dbReference type="InterPro" id="IPR011992">
    <property type="entry name" value="EF-hand-dom_pair"/>
</dbReference>
<gene>
    <name evidence="3" type="ORF">CKY28_03520</name>
</gene>
<proteinExistence type="predicted"/>
<keyword evidence="4" id="KW-1185">Reference proteome</keyword>
<dbReference type="RefSeq" id="WP_095996980.1">
    <property type="nucleotide sequence ID" value="NZ_NSLI01000002.1"/>
</dbReference>
<dbReference type="Gene3D" id="1.10.238.10">
    <property type="entry name" value="EF-hand"/>
    <property type="match status" value="1"/>
</dbReference>
<dbReference type="GO" id="GO:0005509">
    <property type="term" value="F:calcium ion binding"/>
    <property type="evidence" value="ECO:0007669"/>
    <property type="project" value="InterPro"/>
</dbReference>
<evidence type="ECO:0000256" key="1">
    <source>
        <dbReference type="SAM" id="MobiDB-lite"/>
    </source>
</evidence>
<feature type="region of interest" description="Disordered" evidence="1">
    <location>
        <begin position="41"/>
        <end position="66"/>
    </location>
</feature>
<organism evidence="3 4">
    <name type="scientific">Sphingomonas lenta</name>
    <dbReference type="NCBI Taxonomy" id="1141887"/>
    <lineage>
        <taxon>Bacteria</taxon>
        <taxon>Pseudomonadati</taxon>
        <taxon>Pseudomonadota</taxon>
        <taxon>Alphaproteobacteria</taxon>
        <taxon>Sphingomonadales</taxon>
        <taxon>Sphingomonadaceae</taxon>
        <taxon>Sphingomonas</taxon>
    </lineage>
</organism>
<dbReference type="AlphaFoldDB" id="A0A2A2SH19"/>
<keyword evidence="3" id="KW-0808">Transferase</keyword>
<dbReference type="PROSITE" id="PS50222">
    <property type="entry name" value="EF_HAND_2"/>
    <property type="match status" value="1"/>
</dbReference>
<dbReference type="InterPro" id="IPR002048">
    <property type="entry name" value="EF_hand_dom"/>
</dbReference>
<evidence type="ECO:0000313" key="4">
    <source>
        <dbReference type="Proteomes" id="UP000218151"/>
    </source>
</evidence>